<evidence type="ECO:0000256" key="3">
    <source>
        <dbReference type="PROSITE-ProRule" id="PRU00023"/>
    </source>
</evidence>
<sequence length="597" mass="66048">MTRRLCALATSQLLVHVRGSAGEALATPLMYAAKHGYREAVQALLDHRAEVETEDEDGFTPLMWAARFGHPEVVEILLEHGARVEAQNPSGWTSLSLAVTFDHPEVVHALLRADALDDPWVVDAHTGAPLWTEIHNETLRSWWQAQMSTSSLALQSLRRWETYAAFGGGMAAAAAFVAAQRGIDPEHAHHPFLEDDFHQGARLMVAKALQPTTRSALLKAFRVLEVYSNVVFVFGTMMLQKWWVFFLPVTFAAYWGPAVCQWPLSKLHRSPALAFAVRGPGSVVFALLRLAALFGLWISSWAPANPLLGQVMLKWSSAWAEQSLLQELPVDRVNLSSAQDVLSPLHLNATATQGTAATFLGSLDLYFFMTFFLYLTIVLLAAYVASLLCHLVKTARQHTLHSQAAVESLASDSETADMVRRVLGESPDDDEWPEEVVPEEACNMSLDSVYARMCLYLMDMLLDLNTIYTLTASRNFKFAFALTAIVFRTVFQELFYGSPGRIREAVEASIARGILRNDLLNLLNEEKGFEGVFSLALTSYSFNYCVLTPSQGLTQLFSIALSAYGVASFLYEQVDLNLAEDQEHAAQDDEPSVGPAP</sequence>
<keyword evidence="4" id="KW-0812">Transmembrane</keyword>
<comment type="caution">
    <text evidence="5">The sequence shown here is derived from an EMBL/GenBank/DDBJ whole genome shotgun (WGS) entry which is preliminary data.</text>
</comment>
<keyword evidence="2 3" id="KW-0040">ANK repeat</keyword>
<keyword evidence="6" id="KW-1185">Reference proteome</keyword>
<evidence type="ECO:0000256" key="4">
    <source>
        <dbReference type="SAM" id="Phobius"/>
    </source>
</evidence>
<dbReference type="InterPro" id="IPR050889">
    <property type="entry name" value="Dendritic_Spine_Reg/Scaffold"/>
</dbReference>
<keyword evidence="4" id="KW-1133">Transmembrane helix</keyword>
<dbReference type="InterPro" id="IPR002110">
    <property type="entry name" value="Ankyrin_rpt"/>
</dbReference>
<dbReference type="Proteomes" id="UP000604046">
    <property type="component" value="Unassembled WGS sequence"/>
</dbReference>
<dbReference type="PROSITE" id="PS50297">
    <property type="entry name" value="ANK_REP_REGION"/>
    <property type="match status" value="2"/>
</dbReference>
<keyword evidence="1" id="KW-0677">Repeat</keyword>
<proteinExistence type="predicted"/>
<feature type="repeat" description="ANK" evidence="3">
    <location>
        <begin position="57"/>
        <end position="89"/>
    </location>
</feature>
<gene>
    <name evidence="5" type="primary">ANK1</name>
    <name evidence="5" type="ORF">SNAT2548_LOCUS15197</name>
</gene>
<protein>
    <submittedName>
        <fullName evidence="5">ANK1 protein</fullName>
    </submittedName>
</protein>
<evidence type="ECO:0000256" key="2">
    <source>
        <dbReference type="ARBA" id="ARBA00023043"/>
    </source>
</evidence>
<organism evidence="5 6">
    <name type="scientific">Symbiodinium natans</name>
    <dbReference type="NCBI Taxonomy" id="878477"/>
    <lineage>
        <taxon>Eukaryota</taxon>
        <taxon>Sar</taxon>
        <taxon>Alveolata</taxon>
        <taxon>Dinophyceae</taxon>
        <taxon>Suessiales</taxon>
        <taxon>Symbiodiniaceae</taxon>
        <taxon>Symbiodinium</taxon>
    </lineage>
</organism>
<dbReference type="OrthoDB" id="439236at2759"/>
<feature type="transmembrane region" description="Helical" evidence="4">
    <location>
        <begin position="272"/>
        <end position="298"/>
    </location>
</feature>
<evidence type="ECO:0000256" key="1">
    <source>
        <dbReference type="ARBA" id="ARBA00022737"/>
    </source>
</evidence>
<feature type="repeat" description="ANK" evidence="3">
    <location>
        <begin position="24"/>
        <end position="56"/>
    </location>
</feature>
<accession>A0A812NH17</accession>
<feature type="transmembrane region" description="Helical" evidence="4">
    <location>
        <begin position="365"/>
        <end position="392"/>
    </location>
</feature>
<dbReference type="InterPro" id="IPR036770">
    <property type="entry name" value="Ankyrin_rpt-contain_sf"/>
</dbReference>
<dbReference type="Gene3D" id="1.25.40.20">
    <property type="entry name" value="Ankyrin repeat-containing domain"/>
    <property type="match status" value="1"/>
</dbReference>
<evidence type="ECO:0000313" key="5">
    <source>
        <dbReference type="EMBL" id="CAE7287524.1"/>
    </source>
</evidence>
<dbReference type="AlphaFoldDB" id="A0A812NH17"/>
<dbReference type="PANTHER" id="PTHR24166:SF48">
    <property type="entry name" value="PROTEIN VAPYRIN"/>
    <property type="match status" value="1"/>
</dbReference>
<dbReference type="SUPFAM" id="SSF48403">
    <property type="entry name" value="Ankyrin repeat"/>
    <property type="match status" value="1"/>
</dbReference>
<dbReference type="PANTHER" id="PTHR24166">
    <property type="entry name" value="ROLLING PEBBLES, ISOFORM B"/>
    <property type="match status" value="1"/>
</dbReference>
<keyword evidence="4" id="KW-0472">Membrane</keyword>
<dbReference type="PROSITE" id="PS50088">
    <property type="entry name" value="ANK_REPEAT"/>
    <property type="match status" value="2"/>
</dbReference>
<feature type="transmembrane region" description="Helical" evidence="4">
    <location>
        <begin position="242"/>
        <end position="260"/>
    </location>
</feature>
<name>A0A812NH17_9DINO</name>
<reference evidence="5" key="1">
    <citation type="submission" date="2021-02" db="EMBL/GenBank/DDBJ databases">
        <authorList>
            <person name="Dougan E. K."/>
            <person name="Rhodes N."/>
            <person name="Thang M."/>
            <person name="Chan C."/>
        </authorList>
    </citation>
    <scope>NUCLEOTIDE SEQUENCE</scope>
</reference>
<dbReference type="EMBL" id="CAJNDS010001890">
    <property type="protein sequence ID" value="CAE7287524.1"/>
    <property type="molecule type" value="Genomic_DNA"/>
</dbReference>
<evidence type="ECO:0000313" key="6">
    <source>
        <dbReference type="Proteomes" id="UP000604046"/>
    </source>
</evidence>
<dbReference type="SMART" id="SM00248">
    <property type="entry name" value="ANK"/>
    <property type="match status" value="3"/>
</dbReference>
<dbReference type="Pfam" id="PF12796">
    <property type="entry name" value="Ank_2"/>
    <property type="match status" value="1"/>
</dbReference>